<dbReference type="EMBL" id="MHTC01000034">
    <property type="protein sequence ID" value="OHA54908.1"/>
    <property type="molecule type" value="Genomic_DNA"/>
</dbReference>
<name>A0A1G2Q2V8_9BACT</name>
<organism evidence="1 2">
    <name type="scientific">Candidatus Veblenbacteria bacterium RIFOXYB1_FULL_43_13</name>
    <dbReference type="NCBI Taxonomy" id="1802426"/>
    <lineage>
        <taxon>Bacteria</taxon>
        <taxon>Candidatus Vebleniibacteriota</taxon>
    </lineage>
</organism>
<reference evidence="1 2" key="1">
    <citation type="journal article" date="2016" name="Nat. Commun.">
        <title>Thousands of microbial genomes shed light on interconnected biogeochemical processes in an aquifer system.</title>
        <authorList>
            <person name="Anantharaman K."/>
            <person name="Brown C.T."/>
            <person name="Hug L.A."/>
            <person name="Sharon I."/>
            <person name="Castelle C.J."/>
            <person name="Probst A.J."/>
            <person name="Thomas B.C."/>
            <person name="Singh A."/>
            <person name="Wilkins M.J."/>
            <person name="Karaoz U."/>
            <person name="Brodie E.L."/>
            <person name="Williams K.H."/>
            <person name="Hubbard S.S."/>
            <person name="Banfield J.F."/>
        </authorList>
    </citation>
    <scope>NUCLEOTIDE SEQUENCE [LARGE SCALE GENOMIC DNA]</scope>
</reference>
<proteinExistence type="predicted"/>
<accession>A0A1G2Q2V8</accession>
<comment type="caution">
    <text evidence="1">The sequence shown here is derived from an EMBL/GenBank/DDBJ whole genome shotgun (WGS) entry which is preliminary data.</text>
</comment>
<sequence>MLSSQALLENIFATSLEKWRQSRGTGLQARQSYPCLLMSPMLSGRKHGLIGRSLGFQIVSEPYDKAAVYYF</sequence>
<evidence type="ECO:0000313" key="2">
    <source>
        <dbReference type="Proteomes" id="UP000177575"/>
    </source>
</evidence>
<gene>
    <name evidence="1" type="ORF">A2388_00585</name>
</gene>
<protein>
    <submittedName>
        <fullName evidence="1">Uncharacterized protein</fullName>
    </submittedName>
</protein>
<dbReference type="Proteomes" id="UP000177575">
    <property type="component" value="Unassembled WGS sequence"/>
</dbReference>
<evidence type="ECO:0000313" key="1">
    <source>
        <dbReference type="EMBL" id="OHA54908.1"/>
    </source>
</evidence>
<dbReference type="AlphaFoldDB" id="A0A1G2Q2V8"/>